<dbReference type="SUPFAM" id="SSF89796">
    <property type="entry name" value="CoA-transferase family III (CaiB/BaiF)"/>
    <property type="match status" value="1"/>
</dbReference>
<dbReference type="PANTHER" id="PTHR48207:SF3">
    <property type="entry name" value="SUCCINATE--HYDROXYMETHYLGLUTARATE COA-TRANSFERASE"/>
    <property type="match status" value="1"/>
</dbReference>
<dbReference type="Gene3D" id="3.40.50.10540">
    <property type="entry name" value="Crotonobetainyl-coa:carnitine coa-transferase, domain 1"/>
    <property type="match status" value="1"/>
</dbReference>
<dbReference type="InterPro" id="IPR044855">
    <property type="entry name" value="CoA-Trfase_III_dom3_sf"/>
</dbReference>
<evidence type="ECO:0000313" key="2">
    <source>
        <dbReference type="EMBL" id="OFW55405.1"/>
    </source>
</evidence>
<dbReference type="Gene3D" id="3.30.1540.10">
    <property type="entry name" value="formyl-coa transferase, domain 3"/>
    <property type="match status" value="1"/>
</dbReference>
<dbReference type="AlphaFoldDB" id="A0A1F2WEW7"/>
<dbReference type="Proteomes" id="UP000177876">
    <property type="component" value="Unassembled WGS sequence"/>
</dbReference>
<dbReference type="InterPro" id="IPR050483">
    <property type="entry name" value="CoA-transferase_III_domain"/>
</dbReference>
<dbReference type="EMBL" id="MELK01000054">
    <property type="protein sequence ID" value="OFW55405.1"/>
    <property type="molecule type" value="Genomic_DNA"/>
</dbReference>
<keyword evidence="1" id="KW-0808">Transferase</keyword>
<dbReference type="GO" id="GO:0008410">
    <property type="term" value="F:CoA-transferase activity"/>
    <property type="evidence" value="ECO:0007669"/>
    <property type="project" value="TreeGrafter"/>
</dbReference>
<reference evidence="2 3" key="1">
    <citation type="journal article" date="2016" name="Nat. Commun.">
        <title>Thousands of microbial genomes shed light on interconnected biogeochemical processes in an aquifer system.</title>
        <authorList>
            <person name="Anantharaman K."/>
            <person name="Brown C.T."/>
            <person name="Hug L.A."/>
            <person name="Sharon I."/>
            <person name="Castelle C.J."/>
            <person name="Probst A.J."/>
            <person name="Thomas B.C."/>
            <person name="Singh A."/>
            <person name="Wilkins M.J."/>
            <person name="Karaoz U."/>
            <person name="Brodie E.L."/>
            <person name="Williams K.H."/>
            <person name="Hubbard S.S."/>
            <person name="Banfield J.F."/>
        </authorList>
    </citation>
    <scope>NUCLEOTIDE SEQUENCE [LARGE SCALE GENOMIC DNA]</scope>
</reference>
<evidence type="ECO:0008006" key="4">
    <source>
        <dbReference type="Google" id="ProtNLM"/>
    </source>
</evidence>
<comment type="caution">
    <text evidence="2">The sequence shown here is derived from an EMBL/GenBank/DDBJ whole genome shotgun (WGS) entry which is preliminary data.</text>
</comment>
<name>A0A1F2WEW7_9ACTN</name>
<evidence type="ECO:0000256" key="1">
    <source>
        <dbReference type="ARBA" id="ARBA00022679"/>
    </source>
</evidence>
<organism evidence="2 3">
    <name type="scientific">Candidatus Solincola sediminis</name>
    <dbReference type="NCBI Taxonomy" id="1797199"/>
    <lineage>
        <taxon>Bacteria</taxon>
        <taxon>Bacillati</taxon>
        <taxon>Actinomycetota</taxon>
        <taxon>Candidatus Geothermincolia</taxon>
        <taxon>Candidatus Geothermincolales</taxon>
        <taxon>Candidatus Geothermincolaceae</taxon>
        <taxon>Candidatus Solincola</taxon>
    </lineage>
</organism>
<proteinExistence type="predicted"/>
<dbReference type="InterPro" id="IPR003673">
    <property type="entry name" value="CoA-Trfase_fam_III"/>
</dbReference>
<sequence length="383" mass="41726">MPGPLDGIRVLDLSQLFPGPYCTMILADLGAEVIKVEPPGIGDFSRLFGYFFDQINRNKKSIGLNLKHDRARKVFHLLAAEADALVEGFRPGTTARLGVDYGTLSRINPGLIYCSISGFGQDGPYSGKPGHDINYMSLAGALGLTRDEEGRPVVLGIEIVDITSGLNAVIGILSALIERNKSGQGQQVDISMLDCALALLPMETGHSLATGCSMDESALKILPHYGVFETGDGEYLALGIVHEDWFWDELCSAVELTDLKGLNVGERIARKAELESRLREAFKARERDQLLQELEGYDIPCSRINSVGEALEDAQIRHREMVLDLRGEPDSRSYVASPIKLLKTPARLDSPGPALGEHTDILLAEVGLKSQEIKELRDCGAIQ</sequence>
<dbReference type="STRING" id="1797197.A2Y75_09815"/>
<dbReference type="PANTHER" id="PTHR48207">
    <property type="entry name" value="SUCCINATE--HYDROXYMETHYLGLUTARATE COA-TRANSFERASE"/>
    <property type="match status" value="1"/>
</dbReference>
<accession>A0A1F2WEW7</accession>
<dbReference type="Pfam" id="PF02515">
    <property type="entry name" value="CoA_transf_3"/>
    <property type="match status" value="1"/>
</dbReference>
<evidence type="ECO:0000313" key="3">
    <source>
        <dbReference type="Proteomes" id="UP000177876"/>
    </source>
</evidence>
<dbReference type="InterPro" id="IPR023606">
    <property type="entry name" value="CoA-Trfase_III_dom_1_sf"/>
</dbReference>
<gene>
    <name evidence="2" type="ORF">A2Y75_09815</name>
</gene>
<protein>
    <recommendedName>
        <fullName evidence="4">CoA transferase</fullName>
    </recommendedName>
</protein>